<dbReference type="STRING" id="1121416.SAMN02745220_01195"/>
<evidence type="ECO:0000256" key="3">
    <source>
        <dbReference type="ARBA" id="ARBA00022448"/>
    </source>
</evidence>
<sequence>MQRTTDKGPLPIITYTPDSSLVSPGKMLRDMFRDLLASRELAWRLAVRDISAQYRQAFLGILWAFILPLANTLTWIFLCETGIISVKETALPYPVYVFSGSMLWAILMDAVNAPLQQTNAAKAMLAKLNFPRESLVISGVYQTVFNAGIKIFLLLAVLTFLGIAPGWHLLLFPLGLLSLVLVGTAIGLLLTPVGVLYSDIGKGLPLLMQFLMYLTPVVFPMPKSGIAATIYAINPLTPIILTSRNWLTGMPSESLPGYILVNILALFLLVAVWILFRLAMPILIERMSS</sequence>
<evidence type="ECO:0000256" key="1">
    <source>
        <dbReference type="ARBA" id="ARBA00004429"/>
    </source>
</evidence>
<dbReference type="EMBL" id="FRFE01000004">
    <property type="protein sequence ID" value="SHO45745.1"/>
    <property type="molecule type" value="Genomic_DNA"/>
</dbReference>
<gene>
    <name evidence="10" type="ORF">SAMN02745220_01195</name>
</gene>
<dbReference type="Proteomes" id="UP000184603">
    <property type="component" value="Unassembled WGS sequence"/>
</dbReference>
<dbReference type="InterPro" id="IPR013525">
    <property type="entry name" value="ABC2_TM"/>
</dbReference>
<dbReference type="PANTHER" id="PTHR30413:SF8">
    <property type="entry name" value="TRANSPORT PERMEASE PROTEIN"/>
    <property type="match status" value="1"/>
</dbReference>
<dbReference type="GO" id="GO:0140359">
    <property type="term" value="F:ABC-type transporter activity"/>
    <property type="evidence" value="ECO:0007669"/>
    <property type="project" value="InterPro"/>
</dbReference>
<organism evidence="10 11">
    <name type="scientific">Desulfopila aestuarii DSM 18488</name>
    <dbReference type="NCBI Taxonomy" id="1121416"/>
    <lineage>
        <taxon>Bacteria</taxon>
        <taxon>Pseudomonadati</taxon>
        <taxon>Thermodesulfobacteriota</taxon>
        <taxon>Desulfobulbia</taxon>
        <taxon>Desulfobulbales</taxon>
        <taxon>Desulfocapsaceae</taxon>
        <taxon>Desulfopila</taxon>
    </lineage>
</organism>
<feature type="transmembrane region" description="Helical" evidence="8">
    <location>
        <begin position="57"/>
        <end position="78"/>
    </location>
</feature>
<evidence type="ECO:0000256" key="4">
    <source>
        <dbReference type="ARBA" id="ARBA00022475"/>
    </source>
</evidence>
<keyword evidence="11" id="KW-1185">Reference proteome</keyword>
<proteinExistence type="inferred from homology"/>
<keyword evidence="4" id="KW-1003">Cell membrane</keyword>
<keyword evidence="5 8" id="KW-0812">Transmembrane</keyword>
<name>A0A1M7Y1P1_9BACT</name>
<evidence type="ECO:0000256" key="7">
    <source>
        <dbReference type="ARBA" id="ARBA00023136"/>
    </source>
</evidence>
<comment type="subcellular location">
    <subcellularLocation>
        <location evidence="1">Cell inner membrane</location>
        <topology evidence="1">Multi-pass membrane protein</topology>
    </subcellularLocation>
</comment>
<dbReference type="GO" id="GO:0015920">
    <property type="term" value="P:lipopolysaccharide transport"/>
    <property type="evidence" value="ECO:0007669"/>
    <property type="project" value="TreeGrafter"/>
</dbReference>
<evidence type="ECO:0000256" key="8">
    <source>
        <dbReference type="SAM" id="Phobius"/>
    </source>
</evidence>
<feature type="transmembrane region" description="Helical" evidence="8">
    <location>
        <begin position="210"/>
        <end position="233"/>
    </location>
</feature>
<dbReference type="AlphaFoldDB" id="A0A1M7Y1P1"/>
<evidence type="ECO:0000259" key="9">
    <source>
        <dbReference type="Pfam" id="PF01061"/>
    </source>
</evidence>
<feature type="transmembrane region" description="Helical" evidence="8">
    <location>
        <begin position="255"/>
        <end position="276"/>
    </location>
</feature>
<feature type="transmembrane region" description="Helical" evidence="8">
    <location>
        <begin position="90"/>
        <end position="107"/>
    </location>
</feature>
<dbReference type="Pfam" id="PF01061">
    <property type="entry name" value="ABC2_membrane"/>
    <property type="match status" value="1"/>
</dbReference>
<feature type="transmembrane region" description="Helical" evidence="8">
    <location>
        <begin position="176"/>
        <end position="198"/>
    </location>
</feature>
<feature type="transmembrane region" description="Helical" evidence="8">
    <location>
        <begin position="151"/>
        <end position="170"/>
    </location>
</feature>
<dbReference type="PANTHER" id="PTHR30413">
    <property type="entry name" value="INNER MEMBRANE TRANSPORT PERMEASE"/>
    <property type="match status" value="1"/>
</dbReference>
<comment type="similarity">
    <text evidence="2">Belongs to the ABC-2 integral membrane protein family.</text>
</comment>
<evidence type="ECO:0000256" key="2">
    <source>
        <dbReference type="ARBA" id="ARBA00007783"/>
    </source>
</evidence>
<dbReference type="OrthoDB" id="9786910at2"/>
<reference evidence="10 11" key="1">
    <citation type="submission" date="2016-12" db="EMBL/GenBank/DDBJ databases">
        <authorList>
            <person name="Song W.-J."/>
            <person name="Kurnit D.M."/>
        </authorList>
    </citation>
    <scope>NUCLEOTIDE SEQUENCE [LARGE SCALE GENOMIC DNA]</scope>
    <source>
        <strain evidence="10 11">DSM 18488</strain>
    </source>
</reference>
<dbReference type="GO" id="GO:0005886">
    <property type="term" value="C:plasma membrane"/>
    <property type="evidence" value="ECO:0007669"/>
    <property type="project" value="UniProtKB-SubCell"/>
</dbReference>
<keyword evidence="3" id="KW-0813">Transport</keyword>
<keyword evidence="6 8" id="KW-1133">Transmembrane helix</keyword>
<protein>
    <submittedName>
        <fullName evidence="10">ABC-type polysaccharide/polyol phosphate export permease</fullName>
    </submittedName>
</protein>
<accession>A0A1M7Y1P1</accession>
<keyword evidence="7 8" id="KW-0472">Membrane</keyword>
<evidence type="ECO:0000313" key="10">
    <source>
        <dbReference type="EMBL" id="SHO45745.1"/>
    </source>
</evidence>
<evidence type="ECO:0000256" key="5">
    <source>
        <dbReference type="ARBA" id="ARBA00022692"/>
    </source>
</evidence>
<evidence type="ECO:0000313" key="11">
    <source>
        <dbReference type="Proteomes" id="UP000184603"/>
    </source>
</evidence>
<evidence type="ECO:0000256" key="6">
    <source>
        <dbReference type="ARBA" id="ARBA00022989"/>
    </source>
</evidence>
<feature type="domain" description="ABC-2 type transporter transmembrane" evidence="9">
    <location>
        <begin position="43"/>
        <end position="240"/>
    </location>
</feature>